<keyword evidence="5" id="KW-0732">Signal</keyword>
<evidence type="ECO:0000256" key="5">
    <source>
        <dbReference type="SAM" id="SignalP"/>
    </source>
</evidence>
<feature type="signal peptide" evidence="5">
    <location>
        <begin position="1"/>
        <end position="23"/>
    </location>
</feature>
<comment type="caution">
    <text evidence="7">The sequence shown here is derived from an EMBL/GenBank/DDBJ whole genome shotgun (WGS) entry which is preliminary data.</text>
</comment>
<dbReference type="EC" id="3.2.1.78" evidence="2"/>
<protein>
    <recommendedName>
        <fullName evidence="2">mannan endo-1,4-beta-mannosidase</fullName>
        <ecNumber evidence="2">3.2.1.78</ecNumber>
    </recommendedName>
</protein>
<proteinExistence type="predicted"/>
<dbReference type="Proteomes" id="UP000483362">
    <property type="component" value="Unassembled WGS sequence"/>
</dbReference>
<dbReference type="GO" id="GO:0016985">
    <property type="term" value="F:mannan endo-1,4-beta-mannosidase activity"/>
    <property type="evidence" value="ECO:0007669"/>
    <property type="project" value="TreeGrafter"/>
</dbReference>
<dbReference type="PANTHER" id="PTHR31451:SF40">
    <property type="entry name" value="GLYCOSIDE HYDROLASE FAMILY 5 DOMAIN-CONTAINING PROTEIN"/>
    <property type="match status" value="1"/>
</dbReference>
<feature type="domain" description="Glycoside hydrolase family 5" evidence="6">
    <location>
        <begin position="30"/>
        <end position="427"/>
    </location>
</feature>
<reference evidence="7 8" key="1">
    <citation type="submission" date="2019-08" db="EMBL/GenBank/DDBJ databases">
        <title>In-depth cultivation of the pig gut microbiome towards novel bacterial diversity and tailored functional studies.</title>
        <authorList>
            <person name="Wylensek D."/>
            <person name="Hitch T.C.A."/>
            <person name="Clavel T."/>
        </authorList>
    </citation>
    <scope>NUCLEOTIDE SEQUENCE [LARGE SCALE GENOMIC DNA]</scope>
    <source>
        <strain evidence="7 8">Oil-RF-744-WCA-WT-10</strain>
    </source>
</reference>
<keyword evidence="4" id="KW-0326">Glycosidase</keyword>
<dbReference type="Pfam" id="PF26410">
    <property type="entry name" value="GH5_mannosidase"/>
    <property type="match status" value="1"/>
</dbReference>
<sequence>MNHLPKTFLLLVCLMMSAVAGQAATTGQGQYVGVRNGQFYVEGKPYRYVGTNLWYAAILASDGEGGNRQRLGQELDCLQQLGIDNLRILVGADGRLGVPSHVRPVLQTAPGVYNDTLLAGLDRLLVELERRGMKAVLYLNNAWEWSGGYGTYLEWAGMGNAPVPGIDGYNAYQDYVSHFVQNDKAKHMSIEHVKHIVSRVNSITGKPYTESPAIMSWQLCNEPRPFGKANKEQFAQWLQSTARLIKSIDHNHLVSTGSEGKYGCETDMGLFKRLNAMPEIDYVTIHIWPYNWGWIDKSSIISRVDTACVRTRDYIAEHHAIACDLGKPLVLEEFGYPRDGFGFAPASPTQGRDKYYDYVLSLIERTGMAAGCNFWGWGGNARPVHESWQPGDPYTGDPAQEPQGLNSVFDVDAGTLAVIARWAKAMQAPAPALNTQHCTR</sequence>
<dbReference type="InterPro" id="IPR017853">
    <property type="entry name" value="GH"/>
</dbReference>
<keyword evidence="3 7" id="KW-0378">Hydrolase</keyword>
<dbReference type="PANTHER" id="PTHR31451">
    <property type="match status" value="1"/>
</dbReference>
<comment type="catalytic activity">
    <reaction evidence="1">
        <text>Random hydrolysis of (1-&gt;4)-beta-D-mannosidic linkages in mannans, galactomannans and glucomannans.</text>
        <dbReference type="EC" id="3.2.1.78"/>
    </reaction>
</comment>
<evidence type="ECO:0000256" key="2">
    <source>
        <dbReference type="ARBA" id="ARBA00012706"/>
    </source>
</evidence>
<evidence type="ECO:0000313" key="7">
    <source>
        <dbReference type="EMBL" id="MSS16760.1"/>
    </source>
</evidence>
<name>A0A6L5X8U9_9BACT</name>
<dbReference type="EMBL" id="VULT01000004">
    <property type="protein sequence ID" value="MSS16760.1"/>
    <property type="molecule type" value="Genomic_DNA"/>
</dbReference>
<dbReference type="InterPro" id="IPR045053">
    <property type="entry name" value="MAN-like"/>
</dbReference>
<accession>A0A6L5X8U9</accession>
<evidence type="ECO:0000256" key="1">
    <source>
        <dbReference type="ARBA" id="ARBA00001678"/>
    </source>
</evidence>
<dbReference type="InterPro" id="IPR001547">
    <property type="entry name" value="Glyco_hydro_5"/>
</dbReference>
<dbReference type="AlphaFoldDB" id="A0A6L5X8U9"/>
<feature type="chain" id="PRO_5027092066" description="mannan endo-1,4-beta-mannosidase" evidence="5">
    <location>
        <begin position="24"/>
        <end position="440"/>
    </location>
</feature>
<dbReference type="SUPFAM" id="SSF51445">
    <property type="entry name" value="(Trans)glycosidases"/>
    <property type="match status" value="1"/>
</dbReference>
<dbReference type="RefSeq" id="WP_154328224.1">
    <property type="nucleotide sequence ID" value="NZ_CP045696.1"/>
</dbReference>
<organism evidence="7 8">
    <name type="scientific">Sodaliphilus pleomorphus</name>
    <dbReference type="NCBI Taxonomy" id="2606626"/>
    <lineage>
        <taxon>Bacteria</taxon>
        <taxon>Pseudomonadati</taxon>
        <taxon>Bacteroidota</taxon>
        <taxon>Bacteroidia</taxon>
        <taxon>Bacteroidales</taxon>
        <taxon>Muribaculaceae</taxon>
        <taxon>Sodaliphilus</taxon>
    </lineage>
</organism>
<evidence type="ECO:0000259" key="6">
    <source>
        <dbReference type="Pfam" id="PF26410"/>
    </source>
</evidence>
<evidence type="ECO:0000256" key="3">
    <source>
        <dbReference type="ARBA" id="ARBA00022801"/>
    </source>
</evidence>
<evidence type="ECO:0000313" key="8">
    <source>
        <dbReference type="Proteomes" id="UP000483362"/>
    </source>
</evidence>
<keyword evidence="8" id="KW-1185">Reference proteome</keyword>
<dbReference type="Gene3D" id="3.20.20.80">
    <property type="entry name" value="Glycosidases"/>
    <property type="match status" value="1"/>
</dbReference>
<gene>
    <name evidence="7" type="ORF">FYJ29_03115</name>
</gene>
<evidence type="ECO:0000256" key="4">
    <source>
        <dbReference type="ARBA" id="ARBA00023295"/>
    </source>
</evidence>